<feature type="chain" id="PRO_5034947379" evidence="2">
    <location>
        <begin position="25"/>
        <end position="77"/>
    </location>
</feature>
<sequence>MSALRRNVALTALASVGALVAVNSLTKPSKPESIAAGMRRQLDDQNSHIHPDSTSNEQSLTDTRFNGTEMVDAKRKP</sequence>
<accession>A0A8H8UJ57</accession>
<comment type="caution">
    <text evidence="3">The sequence shown here is derived from an EMBL/GenBank/DDBJ whole genome shotgun (WGS) entry which is preliminary data.</text>
</comment>
<dbReference type="OrthoDB" id="3554295at2759"/>
<evidence type="ECO:0000256" key="1">
    <source>
        <dbReference type="SAM" id="MobiDB-lite"/>
    </source>
</evidence>
<keyword evidence="4" id="KW-1185">Reference proteome</keyword>
<evidence type="ECO:0000313" key="4">
    <source>
        <dbReference type="Proteomes" id="UP000443090"/>
    </source>
</evidence>
<evidence type="ECO:0000256" key="2">
    <source>
        <dbReference type="SAM" id="SignalP"/>
    </source>
</evidence>
<proteinExistence type="predicted"/>
<reference evidence="3 4" key="1">
    <citation type="submission" date="2018-05" db="EMBL/GenBank/DDBJ databases">
        <title>Genome sequencing and assembly of the regulated plant pathogen Lachnellula willkommii and related sister species for the development of diagnostic species identification markers.</title>
        <authorList>
            <person name="Giroux E."/>
            <person name="Bilodeau G."/>
        </authorList>
    </citation>
    <scope>NUCLEOTIDE SEQUENCE [LARGE SCALE GENOMIC DNA]</scope>
    <source>
        <strain evidence="3 4">CBS 160.35</strain>
    </source>
</reference>
<name>A0A8H8UJ57_9HELO</name>
<gene>
    <name evidence="3" type="ORF">LOCC1_G004053</name>
</gene>
<feature type="region of interest" description="Disordered" evidence="1">
    <location>
        <begin position="43"/>
        <end position="77"/>
    </location>
</feature>
<feature type="signal peptide" evidence="2">
    <location>
        <begin position="1"/>
        <end position="24"/>
    </location>
</feature>
<feature type="compositionally biased region" description="Polar residues" evidence="1">
    <location>
        <begin position="52"/>
        <end position="66"/>
    </location>
</feature>
<keyword evidence="2" id="KW-0732">Signal</keyword>
<evidence type="ECO:0000313" key="3">
    <source>
        <dbReference type="EMBL" id="TVY46243.1"/>
    </source>
</evidence>
<organism evidence="3 4">
    <name type="scientific">Lachnellula occidentalis</name>
    <dbReference type="NCBI Taxonomy" id="215460"/>
    <lineage>
        <taxon>Eukaryota</taxon>
        <taxon>Fungi</taxon>
        <taxon>Dikarya</taxon>
        <taxon>Ascomycota</taxon>
        <taxon>Pezizomycotina</taxon>
        <taxon>Leotiomycetes</taxon>
        <taxon>Helotiales</taxon>
        <taxon>Lachnaceae</taxon>
        <taxon>Lachnellula</taxon>
    </lineage>
</organism>
<dbReference type="Proteomes" id="UP000443090">
    <property type="component" value="Unassembled WGS sequence"/>
</dbReference>
<dbReference type="EMBL" id="QGMI01000161">
    <property type="protein sequence ID" value="TVY46243.1"/>
    <property type="molecule type" value="Genomic_DNA"/>
</dbReference>
<protein>
    <submittedName>
        <fullName evidence="3">Uncharacterized protein</fullName>
    </submittedName>
</protein>
<dbReference type="AlphaFoldDB" id="A0A8H8UJ57"/>